<dbReference type="Proteomes" id="UP000265520">
    <property type="component" value="Unassembled WGS sequence"/>
</dbReference>
<dbReference type="EMBL" id="LXQA010525103">
    <property type="protein sequence ID" value="MCI57200.1"/>
    <property type="molecule type" value="Genomic_DNA"/>
</dbReference>
<keyword evidence="3" id="KW-1185">Reference proteome</keyword>
<protein>
    <submittedName>
        <fullName evidence="2">Uncharacterized protein</fullName>
    </submittedName>
</protein>
<name>A0A392TAH3_9FABA</name>
<comment type="caution">
    <text evidence="2">The sequence shown here is derived from an EMBL/GenBank/DDBJ whole genome shotgun (WGS) entry which is preliminary data.</text>
</comment>
<feature type="compositionally biased region" description="Basic and acidic residues" evidence="1">
    <location>
        <begin position="7"/>
        <end position="24"/>
    </location>
</feature>
<reference evidence="2 3" key="1">
    <citation type="journal article" date="2018" name="Front. Plant Sci.">
        <title>Red Clover (Trifolium pratense) and Zigzag Clover (T. medium) - A Picture of Genomic Similarities and Differences.</title>
        <authorList>
            <person name="Dluhosova J."/>
            <person name="Istvanek J."/>
            <person name="Nedelnik J."/>
            <person name="Repkova J."/>
        </authorList>
    </citation>
    <scope>NUCLEOTIDE SEQUENCE [LARGE SCALE GENOMIC DNA]</scope>
    <source>
        <strain evidence="3">cv. 10/8</strain>
        <tissue evidence="2">Leaf</tissue>
    </source>
</reference>
<organism evidence="2 3">
    <name type="scientific">Trifolium medium</name>
    <dbReference type="NCBI Taxonomy" id="97028"/>
    <lineage>
        <taxon>Eukaryota</taxon>
        <taxon>Viridiplantae</taxon>
        <taxon>Streptophyta</taxon>
        <taxon>Embryophyta</taxon>
        <taxon>Tracheophyta</taxon>
        <taxon>Spermatophyta</taxon>
        <taxon>Magnoliopsida</taxon>
        <taxon>eudicotyledons</taxon>
        <taxon>Gunneridae</taxon>
        <taxon>Pentapetalae</taxon>
        <taxon>rosids</taxon>
        <taxon>fabids</taxon>
        <taxon>Fabales</taxon>
        <taxon>Fabaceae</taxon>
        <taxon>Papilionoideae</taxon>
        <taxon>50 kb inversion clade</taxon>
        <taxon>NPAAA clade</taxon>
        <taxon>Hologalegina</taxon>
        <taxon>IRL clade</taxon>
        <taxon>Trifolieae</taxon>
        <taxon>Trifolium</taxon>
    </lineage>
</organism>
<accession>A0A392TAH3</accession>
<feature type="non-terminal residue" evidence="2">
    <location>
        <position position="34"/>
    </location>
</feature>
<feature type="region of interest" description="Disordered" evidence="1">
    <location>
        <begin position="1"/>
        <end position="34"/>
    </location>
</feature>
<evidence type="ECO:0000313" key="3">
    <source>
        <dbReference type="Proteomes" id="UP000265520"/>
    </source>
</evidence>
<proteinExistence type="predicted"/>
<evidence type="ECO:0000313" key="2">
    <source>
        <dbReference type="EMBL" id="MCI57200.1"/>
    </source>
</evidence>
<evidence type="ECO:0000256" key="1">
    <source>
        <dbReference type="SAM" id="MobiDB-lite"/>
    </source>
</evidence>
<dbReference type="AlphaFoldDB" id="A0A392TAH3"/>
<sequence length="34" mass="3849">MNKSKSKKQELGQEGRKSSRERIARGSLDSSKIE</sequence>